<evidence type="ECO:0000313" key="2">
    <source>
        <dbReference type="EMBL" id="VAX22382.1"/>
    </source>
</evidence>
<dbReference type="AlphaFoldDB" id="A0A3B1C2Q8"/>
<dbReference type="InterPro" id="IPR037524">
    <property type="entry name" value="PA14/GLEYA"/>
</dbReference>
<dbReference type="InterPro" id="IPR011658">
    <property type="entry name" value="PA14_dom"/>
</dbReference>
<gene>
    <name evidence="2" type="ORF">MNBD_IGNAVI01-1676</name>
</gene>
<accession>A0A3B1C2Q8</accession>
<proteinExistence type="predicted"/>
<protein>
    <recommendedName>
        <fullName evidence="1">PA14 domain-containing protein</fullName>
    </recommendedName>
</protein>
<dbReference type="Pfam" id="PF07691">
    <property type="entry name" value="PA14"/>
    <property type="match status" value="1"/>
</dbReference>
<dbReference type="Gene3D" id="3.90.182.10">
    <property type="entry name" value="Toxin - Anthrax Protective Antigen,domain 1"/>
    <property type="match status" value="1"/>
</dbReference>
<dbReference type="SUPFAM" id="SSF56988">
    <property type="entry name" value="Anthrax protective antigen"/>
    <property type="match status" value="1"/>
</dbReference>
<dbReference type="PROSITE" id="PS51820">
    <property type="entry name" value="PA14"/>
    <property type="match status" value="1"/>
</dbReference>
<evidence type="ECO:0000259" key="1">
    <source>
        <dbReference type="PROSITE" id="PS51820"/>
    </source>
</evidence>
<organism evidence="2">
    <name type="scientific">hydrothermal vent metagenome</name>
    <dbReference type="NCBI Taxonomy" id="652676"/>
    <lineage>
        <taxon>unclassified sequences</taxon>
        <taxon>metagenomes</taxon>
        <taxon>ecological metagenomes</taxon>
    </lineage>
</organism>
<dbReference type="PROSITE" id="PS51257">
    <property type="entry name" value="PROKAR_LIPOPROTEIN"/>
    <property type="match status" value="1"/>
</dbReference>
<sequence length="201" mass="22785">MKKTLEIFLIIAVIFTLGSCSKENPQKEGLIGIYYSEPDLTSIKGISVLKSLNQKWDDSVDYEGGTSGDWSGYIIAPASGNIEFYLSTNRKSKIKIDTDSTEIENENSGKTFVVKMGKGKSYPVNIVFYNPGEHEEIGWFNIEWSWSGQNKTNVPASNLFYTEEESRKLDFLRGVENKKLDRNDVIYVKGKKLVNVECKRL</sequence>
<dbReference type="EMBL" id="UOGD01000223">
    <property type="protein sequence ID" value="VAX22382.1"/>
    <property type="molecule type" value="Genomic_DNA"/>
</dbReference>
<feature type="domain" description="PA14" evidence="1">
    <location>
        <begin position="25"/>
        <end position="158"/>
    </location>
</feature>
<name>A0A3B1C2Q8_9ZZZZ</name>
<reference evidence="2" key="1">
    <citation type="submission" date="2018-06" db="EMBL/GenBank/DDBJ databases">
        <authorList>
            <person name="Zhirakovskaya E."/>
        </authorList>
    </citation>
    <scope>NUCLEOTIDE SEQUENCE</scope>
</reference>